<evidence type="ECO:0000259" key="9">
    <source>
        <dbReference type="Pfam" id="PF04108"/>
    </source>
</evidence>
<reference evidence="10" key="1">
    <citation type="submission" date="2022-07" db="EMBL/GenBank/DDBJ databases">
        <title>Draft genome sequence of Zalerion maritima ATCC 34329, a (micro)plastics degrading marine fungus.</title>
        <authorList>
            <person name="Paco A."/>
            <person name="Goncalves M.F.M."/>
            <person name="Rocha-Santos T.A.P."/>
            <person name="Alves A."/>
        </authorList>
    </citation>
    <scope>NUCLEOTIDE SEQUENCE</scope>
    <source>
        <strain evidence="10">ATCC 34329</strain>
    </source>
</reference>
<keyword evidence="4 6" id="KW-0072">Autophagy</keyword>
<evidence type="ECO:0000256" key="7">
    <source>
        <dbReference type="SAM" id="Coils"/>
    </source>
</evidence>
<evidence type="ECO:0000256" key="8">
    <source>
        <dbReference type="SAM" id="MobiDB-lite"/>
    </source>
</evidence>
<keyword evidence="10" id="KW-0808">Transferase</keyword>
<name>A0AAD5WR11_9PEZI</name>
<evidence type="ECO:0000256" key="5">
    <source>
        <dbReference type="ARBA" id="ARBA00023136"/>
    </source>
</evidence>
<comment type="subcellular location">
    <subcellularLocation>
        <location evidence="6">Cytoplasm</location>
    </subcellularLocation>
    <subcellularLocation>
        <location evidence="6">Preautophagosomal structure membrane</location>
        <topology evidence="6">Peripheral membrane protein</topology>
    </subcellularLocation>
</comment>
<evidence type="ECO:0000256" key="2">
    <source>
        <dbReference type="ARBA" id="ARBA00013806"/>
    </source>
</evidence>
<comment type="similarity">
    <text evidence="1 6">Belongs to the ATG17 family.</text>
</comment>
<keyword evidence="10" id="KW-0418">Kinase</keyword>
<gene>
    <name evidence="10" type="ORF">MKZ38_002770</name>
</gene>
<dbReference type="GO" id="GO:0000422">
    <property type="term" value="P:autophagy of mitochondrion"/>
    <property type="evidence" value="ECO:0007669"/>
    <property type="project" value="TreeGrafter"/>
</dbReference>
<dbReference type="GO" id="GO:0016301">
    <property type="term" value="F:kinase activity"/>
    <property type="evidence" value="ECO:0007669"/>
    <property type="project" value="UniProtKB-KW"/>
</dbReference>
<keyword evidence="3 6" id="KW-0963">Cytoplasm</keyword>
<evidence type="ECO:0000256" key="1">
    <source>
        <dbReference type="ARBA" id="ARBA00006259"/>
    </source>
</evidence>
<dbReference type="GO" id="GO:0034045">
    <property type="term" value="C:phagophore assembly site membrane"/>
    <property type="evidence" value="ECO:0007669"/>
    <property type="project" value="UniProtKB-SubCell"/>
</dbReference>
<dbReference type="EMBL" id="JAKWBI020000187">
    <property type="protein sequence ID" value="KAJ2899828.1"/>
    <property type="molecule type" value="Genomic_DNA"/>
</dbReference>
<dbReference type="Pfam" id="PF04108">
    <property type="entry name" value="ATG17_like"/>
    <property type="match status" value="1"/>
</dbReference>
<keyword evidence="5" id="KW-0472">Membrane</keyword>
<dbReference type="InterPro" id="IPR045326">
    <property type="entry name" value="ATG17-like_dom"/>
</dbReference>
<proteinExistence type="inferred from homology"/>
<dbReference type="GO" id="GO:0030295">
    <property type="term" value="F:protein kinase activator activity"/>
    <property type="evidence" value="ECO:0007669"/>
    <property type="project" value="TreeGrafter"/>
</dbReference>
<keyword evidence="11" id="KW-1185">Reference proteome</keyword>
<evidence type="ECO:0000256" key="6">
    <source>
        <dbReference type="RuleBase" id="RU368080"/>
    </source>
</evidence>
<feature type="coiled-coil region" evidence="7">
    <location>
        <begin position="317"/>
        <end position="344"/>
    </location>
</feature>
<dbReference type="GO" id="GO:0034727">
    <property type="term" value="P:piecemeal microautophagy of the nucleus"/>
    <property type="evidence" value="ECO:0007669"/>
    <property type="project" value="TreeGrafter"/>
</dbReference>
<evidence type="ECO:0000313" key="10">
    <source>
        <dbReference type="EMBL" id="KAJ2899828.1"/>
    </source>
</evidence>
<feature type="compositionally biased region" description="Low complexity" evidence="8">
    <location>
        <begin position="1"/>
        <end position="21"/>
    </location>
</feature>
<dbReference type="GO" id="GO:1990316">
    <property type="term" value="C:Atg1/ULK1 kinase complex"/>
    <property type="evidence" value="ECO:0007669"/>
    <property type="project" value="TreeGrafter"/>
</dbReference>
<comment type="caution">
    <text evidence="10">The sequence shown here is derived from an EMBL/GenBank/DDBJ whole genome shotgun (WGS) entry which is preliminary data.</text>
</comment>
<evidence type="ECO:0000256" key="3">
    <source>
        <dbReference type="ARBA" id="ARBA00022490"/>
    </source>
</evidence>
<feature type="region of interest" description="Disordered" evidence="8">
    <location>
        <begin position="1"/>
        <end position="34"/>
    </location>
</feature>
<accession>A0AAD5WR11</accession>
<dbReference type="PANTHER" id="PTHR28005:SF1">
    <property type="entry name" value="AUTOPHAGY-RELATED PROTEIN 17"/>
    <property type="match status" value="1"/>
</dbReference>
<dbReference type="PANTHER" id="PTHR28005">
    <property type="entry name" value="AUTOPHAGY-RELATED PROTEIN 17"/>
    <property type="match status" value="1"/>
</dbReference>
<protein>
    <recommendedName>
        <fullName evidence="2 6">Autophagy-related protein 17</fullName>
    </recommendedName>
</protein>
<sequence length="521" mass="57501">MAASPAPRSSGSLGSSTSAHSYKGSHRTSGYASEDSVPVETLVEHLLAAKRSLSSISLVLRADEITQDARRALETTVVLNAQSEFLRRGILDQARLLLRVRKGLARTYDTAKKDFGEIVRDMDAADGKLNATMNVLRGTIIESAFRPQGEEPKNLMDFVDEKSVHGMRESLKESIGELQAIQQSFDSDLLRFENDLRSLTKTLSPPSTSPSDSNSTQQSTPYLLESLIEHSHGMAKLLNSLTQHFDLCVTAVRTTEGGAELARLKAAETTASHYSSSVNAESVSISGVIAQQEGQPEVDPLSASDRANMLAVVASDSEEVGDVVAELNERLEAMESEYAILVSQAEQSKTTNMLFLSAYRILEEVGSRLGSYVQAEIEFIDRWDNERSAIGDKLQEMERLRNIYESYSEAYDSLILEAERRRAVNEKIQNIWRKAKESVDKLVDSDMREREMFKQDVGDHLPTDLWPGMGGPVRRWTIVPKAEAVEAERPADCGSGSLSALERSVVQGARERLSRRSAGRV</sequence>
<evidence type="ECO:0000313" key="11">
    <source>
        <dbReference type="Proteomes" id="UP001201980"/>
    </source>
</evidence>
<dbReference type="Proteomes" id="UP001201980">
    <property type="component" value="Unassembled WGS sequence"/>
</dbReference>
<comment type="function">
    <text evidence="6">Autophagy-specific protein that functions in response to autophagy-inducing signals as a scaffold to recruit other ATG proteins to organize preautophagosomal structure (PAS) formation. Modulates the timing and magnitude of the autophagy response, such as the size of the sequestering vesicles. Plays particularly a role in pexophagy and nucleophagy.</text>
</comment>
<dbReference type="InterPro" id="IPR007240">
    <property type="entry name" value="Atg17"/>
</dbReference>
<keyword evidence="7" id="KW-0175">Coiled coil</keyword>
<evidence type="ECO:0000256" key="4">
    <source>
        <dbReference type="ARBA" id="ARBA00023006"/>
    </source>
</evidence>
<dbReference type="GO" id="GO:0060090">
    <property type="term" value="F:molecular adaptor activity"/>
    <property type="evidence" value="ECO:0007669"/>
    <property type="project" value="TreeGrafter"/>
</dbReference>
<feature type="domain" description="Autophagy protein ATG17-like" evidence="9">
    <location>
        <begin position="52"/>
        <end position="461"/>
    </location>
</feature>
<feature type="region of interest" description="Disordered" evidence="8">
    <location>
        <begin position="200"/>
        <end position="219"/>
    </location>
</feature>
<dbReference type="GO" id="GO:0000045">
    <property type="term" value="P:autophagosome assembly"/>
    <property type="evidence" value="ECO:0007669"/>
    <property type="project" value="TreeGrafter"/>
</dbReference>
<dbReference type="AlphaFoldDB" id="A0AAD5WR11"/>
<organism evidence="10 11">
    <name type="scientific">Zalerion maritima</name>
    <dbReference type="NCBI Taxonomy" id="339359"/>
    <lineage>
        <taxon>Eukaryota</taxon>
        <taxon>Fungi</taxon>
        <taxon>Dikarya</taxon>
        <taxon>Ascomycota</taxon>
        <taxon>Pezizomycotina</taxon>
        <taxon>Sordariomycetes</taxon>
        <taxon>Lulworthiomycetidae</taxon>
        <taxon>Lulworthiales</taxon>
        <taxon>Lulworthiaceae</taxon>
        <taxon>Zalerion</taxon>
    </lineage>
</organism>